<dbReference type="Proteomes" id="UP001202328">
    <property type="component" value="Unassembled WGS sequence"/>
</dbReference>
<dbReference type="AlphaFoldDB" id="A0AAD4SSY5"/>
<sequence length="108" mass="11489">MSPLLSGECNLSIGCGHGKRKRLQLSPIVVSCFKPSVHMERTTNQQCSKKSAHGFANCELRSVVIADRGLIGSGSRTTNYPGKIPDGINVTSNAALDKHPQEGVPNTS</sequence>
<gene>
    <name evidence="1" type="ORF">MKW98_001314</name>
</gene>
<organism evidence="1 2">
    <name type="scientific">Papaver atlanticum</name>
    <dbReference type="NCBI Taxonomy" id="357466"/>
    <lineage>
        <taxon>Eukaryota</taxon>
        <taxon>Viridiplantae</taxon>
        <taxon>Streptophyta</taxon>
        <taxon>Embryophyta</taxon>
        <taxon>Tracheophyta</taxon>
        <taxon>Spermatophyta</taxon>
        <taxon>Magnoliopsida</taxon>
        <taxon>Ranunculales</taxon>
        <taxon>Papaveraceae</taxon>
        <taxon>Papaveroideae</taxon>
        <taxon>Papaver</taxon>
    </lineage>
</organism>
<dbReference type="EMBL" id="JAJJMB010008870">
    <property type="protein sequence ID" value="KAI3920058.1"/>
    <property type="molecule type" value="Genomic_DNA"/>
</dbReference>
<proteinExistence type="predicted"/>
<evidence type="ECO:0000313" key="2">
    <source>
        <dbReference type="Proteomes" id="UP001202328"/>
    </source>
</evidence>
<name>A0AAD4SSY5_9MAGN</name>
<comment type="caution">
    <text evidence="1">The sequence shown here is derived from an EMBL/GenBank/DDBJ whole genome shotgun (WGS) entry which is preliminary data.</text>
</comment>
<evidence type="ECO:0000313" key="1">
    <source>
        <dbReference type="EMBL" id="KAI3920058.1"/>
    </source>
</evidence>
<protein>
    <submittedName>
        <fullName evidence="1">Uncharacterized protein</fullName>
    </submittedName>
</protein>
<accession>A0AAD4SSY5</accession>
<reference evidence="1" key="1">
    <citation type="submission" date="2022-04" db="EMBL/GenBank/DDBJ databases">
        <title>A functionally conserved STORR gene fusion in Papaver species that diverged 16.8 million years ago.</title>
        <authorList>
            <person name="Catania T."/>
        </authorList>
    </citation>
    <scope>NUCLEOTIDE SEQUENCE</scope>
    <source>
        <strain evidence="1">S-188037</strain>
    </source>
</reference>
<keyword evidence="2" id="KW-1185">Reference proteome</keyword>